<comment type="caution">
    <text evidence="5">The sequence shown here is derived from an EMBL/GenBank/DDBJ whole genome shotgun (WGS) entry which is preliminary data.</text>
</comment>
<evidence type="ECO:0000313" key="6">
    <source>
        <dbReference type="Proteomes" id="UP000751190"/>
    </source>
</evidence>
<protein>
    <submittedName>
        <fullName evidence="5">Uncharacterized protein</fullName>
    </submittedName>
</protein>
<dbReference type="SUPFAM" id="SSF52047">
    <property type="entry name" value="RNI-like"/>
    <property type="match status" value="1"/>
</dbReference>
<feature type="transmembrane region" description="Helical" evidence="4">
    <location>
        <begin position="217"/>
        <end position="240"/>
    </location>
</feature>
<dbReference type="Proteomes" id="UP000751190">
    <property type="component" value="Unassembled WGS sequence"/>
</dbReference>
<dbReference type="PANTHER" id="PTHR22895:SF0">
    <property type="entry name" value="ARMADILLO REPEAT-CONTAINING PROTEIN 6"/>
    <property type="match status" value="1"/>
</dbReference>
<dbReference type="Gene3D" id="3.80.10.10">
    <property type="entry name" value="Ribonuclease Inhibitor"/>
    <property type="match status" value="1"/>
</dbReference>
<feature type="transmembrane region" description="Helical" evidence="4">
    <location>
        <begin position="102"/>
        <end position="125"/>
    </location>
</feature>
<dbReference type="PROSITE" id="PS50176">
    <property type="entry name" value="ARM_REPEAT"/>
    <property type="match status" value="1"/>
</dbReference>
<gene>
    <name evidence="5" type="ORF">KFE25_000579</name>
</gene>
<feature type="region of interest" description="Disordered" evidence="3">
    <location>
        <begin position="28"/>
        <end position="48"/>
    </location>
</feature>
<dbReference type="InterPro" id="IPR032675">
    <property type="entry name" value="LRR_dom_sf"/>
</dbReference>
<feature type="region of interest" description="Disordered" evidence="3">
    <location>
        <begin position="447"/>
        <end position="487"/>
    </location>
</feature>
<sequence length="2156" mass="215400">MDKKLQLSTDADPEPDASVVGKRSWVLPLPSRTKAPKQPPKRGLSTDSELAARARCDWAELRERASTRFALIVYVRVAFVIDLLTDAGIATALVIAGQPGPAAIVALVMGANHLTAGALIVRARYSMHSAAWTPVQYVLAVLHTLFIAPIAVFALDCAAVGLALTWKSSMADPAIRERVNRIAAYGTARGTLEALIEAPLMLVVELALLGAAGSGTLAVGGAVVAALVLGLVATLATLVVHAVRIRRFASGVELSVRDYVPALLEMRPPIPLHAIERNRLTKVKVGVVPSRREARVLCKLLSLNSSLRHIDIFGLGLVDADIAQIAELCRRSDILEYLNLLGNAFSAAAAVSVTAAAAAVSPARIRTVCGFAPEASIFELNGKGLGDVDAVLLTFEVAANKSIRLLNLLDNRMADSRYFARLVGACERADDLVAAMERAAYIAPPHDVSETDRARAEAQGVPLELEDGRAGVGTGSDEPDAPEGGPRADDVVRALVFVGTTMRISLNGAIHVAHRGVTISLSRALAPIMDAMAAHSAHARAQAWGCESIARICEADALAGGSARDDAAKAGALKSLVSALNTHSGASDVQREGCHALAALCTGADAAGRARADLAVAAGALKAIVGALHAHARTDLAVATMAALAAAAIVEGDDDDAGGPARRQAFVDNGGPDALVCALAPHLLAPKPQAAGLRALAATAVDADELGRLRARVVLDADAAAIAVAALGAQPWHPAVQKAGCALFANLAQGEDASSWLAQAAVARAGGVRTCIIALDSFRTRGHADLAAEAVRALRNLTFTDAQAATAVNNAAFPILVAALGTHVADAALCRDGVRAAAHCARADAPADAASRAGHGADAGVLGAVAGAMRAHAADVAVQAWGSAAVCHVTYGTDAAAQRRHAQAVGEGALGATIAAMDGDGSSAASQEWGAMAVRNVCRGAAPASRRLATAAVDAGVARALVGAMRANPALPSLQLAAAEALAHVARGDAGDAARPGEPGGDDSAAPARRGALAAAGAPEALVGAMVEYLDNGSVQTWACAALRYVTAGADADAPARRQLAASAGAASALCDAARAHVANSTLLAEACAAVANVACGLDAAALTRKAAFGAAGGPKACAIAACAHPSACEAVGTLALATLADGPESDDGACAARAVDGALAVAQAVQALSAAEGGAWACALARRLQAHALNGNGAPAGVAPSQGALRCLLALLDAFAHSAAVAEQVATSIDAIAGGVAGVGIGARERAAEAVDAGAFEALVRTMDAHREHERVQRAATAAAAALCAGDGVAAISRRERALAAGVPRPVTTAMVAHPAAAERAGIAFLCYFAAGSDELLPTKQFKRAHAAALGLVAAGASGAPAEMQVAWGQQLARAAGRLVTDGAVRAGADGGGEAGPRASEGAFRLLVALAIGLVKRADVAAEACGAIAAAIGAGVGASGVGGAAALSLEAADAHALVAAVGAIDQHASAAAVVPHAARAIAAIAGSDVSGTVRPRAVEAGALRALCASLADHWPESAVTAECARALVAIVGADASPPAGAPALPHAAPSACAILGALRKAVELADVQDHGCRALAAVAKGAGAVGAEAVVAAGGLPALVAAMRAHPSSASIQRWACVAAAEVTRALDTAGRARADKAVAVGMHERAGAAVLAHSSAVLTTRAALDALGTLASGDDHVAEPRRAAVAECTSTGAALVLALRAQPADLQTQQLGAWLLGSLADGAPSEPADERASALIAIGALAELLKAYALHSADSSLSELACRAVCVLSAPSANADARSAAAVQAGALPMLVTAVHTHVHKDLALACWAAAALRNLVAAPDANGQARRQATVDAGGPLALCAAMSAHRTDAFVQAAAASALKSISSGTDKAGVWRKEAAADVGAIEALVDTLDAVGATSADAAEQAARAIANVTAGSDQLGLARKVRAFDAHATPSLVVAMRAHAAVASVQEAACGALRNIAYGTGDKANVARKNEAVESGALAAAVLAMNTHATHAGVQQMGCGAVTSIGFGFDITNKNAPSFAQVAIDAGALAATLAAMANFAAHEGVQEQGVKTLRNLSYGLSDKKAERVQMTMAERGALEALVGAINAFPNNESLYEEALKAIANICDKGGVAKKRANSAGARTVVGGGKKRFPNNSAIHQAVDAAFRLF</sequence>
<keyword evidence="6" id="KW-1185">Reference proteome</keyword>
<reference evidence="5" key="1">
    <citation type="submission" date="2021-05" db="EMBL/GenBank/DDBJ databases">
        <title>The genome of the haptophyte Pavlova lutheri (Diacronema luteri, Pavlovales) - a model for lipid biosynthesis in eukaryotic algae.</title>
        <authorList>
            <person name="Hulatt C.J."/>
            <person name="Posewitz M.C."/>
        </authorList>
    </citation>
    <scope>NUCLEOTIDE SEQUENCE</scope>
    <source>
        <strain evidence="5">NIVA-4/92</strain>
    </source>
</reference>
<evidence type="ECO:0000256" key="2">
    <source>
        <dbReference type="PROSITE-ProRule" id="PRU00259"/>
    </source>
</evidence>
<feature type="compositionally biased region" description="Basic and acidic residues" evidence="3">
    <location>
        <begin position="447"/>
        <end position="456"/>
    </location>
</feature>
<feature type="region of interest" description="Disordered" evidence="3">
    <location>
        <begin position="989"/>
        <end position="1010"/>
    </location>
</feature>
<proteinExistence type="predicted"/>
<dbReference type="Gene3D" id="1.25.10.10">
    <property type="entry name" value="Leucine-rich Repeat Variant"/>
    <property type="match status" value="6"/>
</dbReference>
<feature type="transmembrane region" description="Helical" evidence="4">
    <location>
        <begin position="137"/>
        <end position="164"/>
    </location>
</feature>
<evidence type="ECO:0000313" key="5">
    <source>
        <dbReference type="EMBL" id="KAG8467263.1"/>
    </source>
</evidence>
<organism evidence="5 6">
    <name type="scientific">Diacronema lutheri</name>
    <name type="common">Unicellular marine alga</name>
    <name type="synonym">Monochrysis lutheri</name>
    <dbReference type="NCBI Taxonomy" id="2081491"/>
    <lineage>
        <taxon>Eukaryota</taxon>
        <taxon>Haptista</taxon>
        <taxon>Haptophyta</taxon>
        <taxon>Pavlovophyceae</taxon>
        <taxon>Pavlovales</taxon>
        <taxon>Pavlovaceae</taxon>
        <taxon>Diacronema</taxon>
    </lineage>
</organism>
<dbReference type="EMBL" id="JAGTXO010000006">
    <property type="protein sequence ID" value="KAG8467263.1"/>
    <property type="molecule type" value="Genomic_DNA"/>
</dbReference>
<feature type="compositionally biased region" description="Low complexity" evidence="3">
    <location>
        <begin position="993"/>
        <end position="1010"/>
    </location>
</feature>
<keyword evidence="4" id="KW-1133">Transmembrane helix</keyword>
<dbReference type="OrthoDB" id="449062at2759"/>
<name>A0A8J5XLV1_DIALT</name>
<dbReference type="InterPro" id="IPR011989">
    <property type="entry name" value="ARM-like"/>
</dbReference>
<keyword evidence="1" id="KW-0677">Repeat</keyword>
<evidence type="ECO:0000256" key="1">
    <source>
        <dbReference type="ARBA" id="ARBA00022737"/>
    </source>
</evidence>
<feature type="transmembrane region" description="Helical" evidence="4">
    <location>
        <begin position="340"/>
        <end position="360"/>
    </location>
</feature>
<feature type="transmembrane region" description="Helical" evidence="4">
    <location>
        <begin position="71"/>
        <end position="96"/>
    </location>
</feature>
<dbReference type="PANTHER" id="PTHR22895">
    <property type="entry name" value="ARMADILLO REPEAT-CONTAINING PROTEIN 6"/>
    <property type="match status" value="1"/>
</dbReference>
<dbReference type="SMART" id="SM00185">
    <property type="entry name" value="ARM"/>
    <property type="match status" value="17"/>
</dbReference>
<accession>A0A8J5XLV1</accession>
<keyword evidence="4" id="KW-0812">Transmembrane</keyword>
<dbReference type="SUPFAM" id="SSF48371">
    <property type="entry name" value="ARM repeat"/>
    <property type="match status" value="3"/>
</dbReference>
<evidence type="ECO:0000256" key="4">
    <source>
        <dbReference type="SAM" id="Phobius"/>
    </source>
</evidence>
<evidence type="ECO:0000256" key="3">
    <source>
        <dbReference type="SAM" id="MobiDB-lite"/>
    </source>
</evidence>
<dbReference type="InterPro" id="IPR000225">
    <property type="entry name" value="Armadillo"/>
</dbReference>
<dbReference type="InterPro" id="IPR016024">
    <property type="entry name" value="ARM-type_fold"/>
</dbReference>
<keyword evidence="4" id="KW-0472">Membrane</keyword>
<feature type="repeat" description="ARM" evidence="2">
    <location>
        <begin position="1934"/>
        <end position="1964"/>
    </location>
</feature>